<dbReference type="Pfam" id="PF00860">
    <property type="entry name" value="Xan_ur_permease"/>
    <property type="match status" value="1"/>
</dbReference>
<keyword evidence="4 8" id="KW-1003">Cell membrane</keyword>
<keyword evidence="6 8" id="KW-1133">Transmembrane helix</keyword>
<sequence length="431" mass="46082">MNQLLPKYLGFDPATTTIRTEIIAGVSTFLTMAYILAVNPAILGITGMDKGALFATTAITSGIATLIMALYAKMPFGLAPGMGINAFFAYTVCLSMGHTWQFALTAVLLEGLIFILLTVTNVREKIVYSLPPSIQKAIGVGIGLFIAFIGLQNAGISVKNDATLVALGQIFQPSVLLVIVGLISTAVLLVKNIPGALLIGIAITTICGIPFGLTHLDGFVSTPPSVEPIFMKFEWHNIFTVDMVMVVFSFLFMDLFDTLGTLVSLLYKGGFVKDGKMPRMKESFFADAVGTTIGACMGTSAISTYVESAAGVSVGGKSGLTAFVIAVCFFLSLFFAPLFLSIPAQATAPVLILVGFLMISCIKEIDLDDYAEAIPAFICIITIPLTYSIANGIVFGLLSYVLINLISGKFKKIRIEMYLLSVFFIVMLLLH</sequence>
<evidence type="ECO:0000313" key="9">
    <source>
        <dbReference type="EMBL" id="MTU44058.1"/>
    </source>
</evidence>
<comment type="similarity">
    <text evidence="2 8">Belongs to the nucleobase:cation symporter-2 (NCS2) (TC 2.A.40) family. Azg-like subfamily.</text>
</comment>
<dbReference type="PANTHER" id="PTHR43337">
    <property type="entry name" value="XANTHINE/URACIL PERMEASE C887.17-RELATED"/>
    <property type="match status" value="1"/>
</dbReference>
<comment type="subcellular location">
    <subcellularLocation>
        <location evidence="1 8">Cell membrane</location>
        <topology evidence="1 8">Multi-pass membrane protein</topology>
    </subcellularLocation>
</comment>
<dbReference type="GO" id="GO:0005345">
    <property type="term" value="F:purine nucleobase transmembrane transporter activity"/>
    <property type="evidence" value="ECO:0007669"/>
    <property type="project" value="TreeGrafter"/>
</dbReference>
<keyword evidence="5 8" id="KW-0812">Transmembrane</keyword>
<evidence type="ECO:0000256" key="8">
    <source>
        <dbReference type="PIRNR" id="PIRNR005353"/>
    </source>
</evidence>
<evidence type="ECO:0000256" key="3">
    <source>
        <dbReference type="ARBA" id="ARBA00022448"/>
    </source>
</evidence>
<gene>
    <name evidence="9" type="ORF">GMD42_10690</name>
</gene>
<accession>A0A6I3S402</accession>
<evidence type="ECO:0000256" key="1">
    <source>
        <dbReference type="ARBA" id="ARBA00004651"/>
    </source>
</evidence>
<dbReference type="EMBL" id="WNCL01000043">
    <property type="protein sequence ID" value="MTU44058.1"/>
    <property type="molecule type" value="Genomic_DNA"/>
</dbReference>
<keyword evidence="3 8" id="KW-0813">Transport</keyword>
<dbReference type="RefSeq" id="WP_155168357.1">
    <property type="nucleotide sequence ID" value="NZ_DBGEBU010000034.1"/>
</dbReference>
<evidence type="ECO:0000256" key="2">
    <source>
        <dbReference type="ARBA" id="ARBA00005697"/>
    </source>
</evidence>
<dbReference type="AlphaFoldDB" id="A0A6I3S402"/>
<keyword evidence="7 8" id="KW-0472">Membrane</keyword>
<evidence type="ECO:0000256" key="6">
    <source>
        <dbReference type="ARBA" id="ARBA00022989"/>
    </source>
</evidence>
<dbReference type="GO" id="GO:0005886">
    <property type="term" value="C:plasma membrane"/>
    <property type="evidence" value="ECO:0007669"/>
    <property type="project" value="UniProtKB-SubCell"/>
</dbReference>
<dbReference type="PIRSF" id="PIRSF005353">
    <property type="entry name" value="PbuG"/>
    <property type="match status" value="1"/>
</dbReference>
<evidence type="ECO:0000256" key="4">
    <source>
        <dbReference type="ARBA" id="ARBA00022475"/>
    </source>
</evidence>
<proteinExistence type="inferred from homology"/>
<name>A0A6I3S402_9BURK</name>
<protein>
    <submittedName>
        <fullName evidence="9">NCS2 family permease</fullName>
    </submittedName>
</protein>
<dbReference type="PANTHER" id="PTHR43337:SF1">
    <property type="entry name" value="XANTHINE_URACIL PERMEASE C887.17-RELATED"/>
    <property type="match status" value="1"/>
</dbReference>
<dbReference type="InterPro" id="IPR026033">
    <property type="entry name" value="Azg-like_bact_archaea"/>
</dbReference>
<evidence type="ECO:0000256" key="5">
    <source>
        <dbReference type="ARBA" id="ARBA00022692"/>
    </source>
</evidence>
<evidence type="ECO:0000256" key="7">
    <source>
        <dbReference type="ARBA" id="ARBA00023136"/>
    </source>
</evidence>
<evidence type="ECO:0000313" key="10">
    <source>
        <dbReference type="Proteomes" id="UP000462362"/>
    </source>
</evidence>
<reference evidence="9 10" key="1">
    <citation type="journal article" date="2019" name="Nat. Med.">
        <title>A library of human gut bacterial isolates paired with longitudinal multiomics data enables mechanistic microbiome research.</title>
        <authorList>
            <person name="Poyet M."/>
            <person name="Groussin M."/>
            <person name="Gibbons S.M."/>
            <person name="Avila-Pacheco J."/>
            <person name="Jiang X."/>
            <person name="Kearney S.M."/>
            <person name="Perrotta A.R."/>
            <person name="Berdy B."/>
            <person name="Zhao S."/>
            <person name="Lieberman T.D."/>
            <person name="Swanson P.K."/>
            <person name="Smith M."/>
            <person name="Roesemann S."/>
            <person name="Alexander J.E."/>
            <person name="Rich S.A."/>
            <person name="Livny J."/>
            <person name="Vlamakis H."/>
            <person name="Clish C."/>
            <person name="Bullock K."/>
            <person name="Deik A."/>
            <person name="Scott J."/>
            <person name="Pierce K.A."/>
            <person name="Xavier R.J."/>
            <person name="Alm E.J."/>
        </authorList>
    </citation>
    <scope>NUCLEOTIDE SEQUENCE [LARGE SCALE GENOMIC DNA]</scope>
    <source>
        <strain evidence="9 10">BIOML-A2</strain>
    </source>
</reference>
<organism evidence="9 10">
    <name type="scientific">Parasutterella excrementihominis</name>
    <dbReference type="NCBI Taxonomy" id="487175"/>
    <lineage>
        <taxon>Bacteria</taxon>
        <taxon>Pseudomonadati</taxon>
        <taxon>Pseudomonadota</taxon>
        <taxon>Betaproteobacteria</taxon>
        <taxon>Burkholderiales</taxon>
        <taxon>Sutterellaceae</taxon>
        <taxon>Parasutterella</taxon>
    </lineage>
</organism>
<dbReference type="InterPro" id="IPR006043">
    <property type="entry name" value="NCS2"/>
</dbReference>
<dbReference type="InterPro" id="IPR045018">
    <property type="entry name" value="Azg-like"/>
</dbReference>
<comment type="caution">
    <text evidence="9">The sequence shown here is derived from an EMBL/GenBank/DDBJ whole genome shotgun (WGS) entry which is preliminary data.</text>
</comment>
<dbReference type="Proteomes" id="UP000462362">
    <property type="component" value="Unassembled WGS sequence"/>
</dbReference>